<sequence>MGQTSFENTHFSGAAQFEVCDFRGDVVFRSMKKDKDATVGFCEDAFFAGSRFWGAVEFSNLVMNDVSFARTQFNKEAIFSSLSLKDVSFLYVDLSRNVRFYNVVWEERHGRYYLKDELESGVLETEHERLDAVKKQYGELVSYYDDVRDSESGEKFFISEMQVKAKKAKFYEKPVFALYNITSKFGTSWLRAASLLLFLIFIFSPTVVCFSSEVDGYLSALVKTIQLLLLHKNAYVELKSDAIFFVYVLLQLAMLSQVALFSLAIRRRFRRGGVPS</sequence>
<proteinExistence type="predicted"/>
<keyword evidence="1" id="KW-0472">Membrane</keyword>
<protein>
    <recommendedName>
        <fullName evidence="4">Pentapeptide repeat-containing protein</fullName>
    </recommendedName>
</protein>
<evidence type="ECO:0000313" key="2">
    <source>
        <dbReference type="EMBL" id="BCS89564.1"/>
    </source>
</evidence>
<dbReference type="EMBL" id="AP024485">
    <property type="protein sequence ID" value="BCS89564.1"/>
    <property type="molecule type" value="Genomic_DNA"/>
</dbReference>
<feature type="transmembrane region" description="Helical" evidence="1">
    <location>
        <begin position="189"/>
        <end position="208"/>
    </location>
</feature>
<organism evidence="2 3">
    <name type="scientific">Pseudodesulfovibrio sediminis</name>
    <dbReference type="NCBI Taxonomy" id="2810563"/>
    <lineage>
        <taxon>Bacteria</taxon>
        <taxon>Pseudomonadati</taxon>
        <taxon>Thermodesulfobacteriota</taxon>
        <taxon>Desulfovibrionia</taxon>
        <taxon>Desulfovibrionales</taxon>
        <taxon>Desulfovibrionaceae</taxon>
    </lineage>
</organism>
<keyword evidence="1" id="KW-1133">Transmembrane helix</keyword>
<evidence type="ECO:0000313" key="3">
    <source>
        <dbReference type="Proteomes" id="UP001053296"/>
    </source>
</evidence>
<name>A0ABN6EWK8_9BACT</name>
<evidence type="ECO:0000256" key="1">
    <source>
        <dbReference type="SAM" id="Phobius"/>
    </source>
</evidence>
<keyword evidence="1" id="KW-0812">Transmembrane</keyword>
<feature type="transmembrane region" description="Helical" evidence="1">
    <location>
        <begin position="242"/>
        <end position="265"/>
    </location>
</feature>
<dbReference type="Proteomes" id="UP001053296">
    <property type="component" value="Chromosome"/>
</dbReference>
<reference evidence="2" key="1">
    <citation type="journal article" date="2022" name="Arch. Microbiol.">
        <title>Pseudodesulfovibrio sediminis sp. nov., a mesophilic and neutrophilic sulfate-reducing bacterium isolated from sediment of a brackish lake.</title>
        <authorList>
            <person name="Takahashi A."/>
            <person name="Kojima H."/>
            <person name="Watanabe M."/>
            <person name="Fukui M."/>
        </authorList>
    </citation>
    <scope>NUCLEOTIDE SEQUENCE</scope>
    <source>
        <strain evidence="2">SF6</strain>
    </source>
</reference>
<gene>
    <name evidence="2" type="ORF">PSDVSF_28060</name>
</gene>
<accession>A0ABN6EWK8</accession>
<evidence type="ECO:0008006" key="4">
    <source>
        <dbReference type="Google" id="ProtNLM"/>
    </source>
</evidence>
<keyword evidence="3" id="KW-1185">Reference proteome</keyword>
<dbReference type="Gene3D" id="2.160.20.80">
    <property type="entry name" value="E3 ubiquitin-protein ligase SopA"/>
    <property type="match status" value="1"/>
</dbReference>